<evidence type="ECO:0000313" key="6">
    <source>
        <dbReference type="Proteomes" id="UP000029964"/>
    </source>
</evidence>
<dbReference type="GO" id="GO:1902929">
    <property type="term" value="C:plasma membrane of growing cell tip"/>
    <property type="evidence" value="ECO:0007669"/>
    <property type="project" value="TreeGrafter"/>
</dbReference>
<dbReference type="Pfam" id="PF12768">
    <property type="entry name" value="Rax2"/>
    <property type="match status" value="1"/>
</dbReference>
<dbReference type="EMBL" id="JPKY01000005">
    <property type="protein sequence ID" value="KFH48027.1"/>
    <property type="molecule type" value="Genomic_DNA"/>
</dbReference>
<keyword evidence="1" id="KW-0472">Membrane</keyword>
<dbReference type="HOGENOM" id="CLU_005863_0_0_1"/>
<evidence type="ECO:0000259" key="3">
    <source>
        <dbReference type="Pfam" id="PF20842"/>
    </source>
</evidence>
<dbReference type="PANTHER" id="PTHR31778:SF2">
    <property type="entry name" value="BUD SITE SELECTION PROTEIN RAX2"/>
    <property type="match status" value="1"/>
</dbReference>
<gene>
    <name evidence="5" type="ORF">ACRE_010120</name>
</gene>
<dbReference type="AlphaFoldDB" id="A0A086TF95"/>
<accession>A0A086TF95</accession>
<sequence>MPLPGRRGRSVRQRLRLGYGILALASLGPSLSQAIEFEPAPSPNLDFSNLGKIGVAGDFSGISLYEYEEQNGRPPSRNGSQSLLATLPNGALASIVSTDASIRSMCTFKLSNGEVKGVVMGGNFTSLDGTESTAVVLYNPETGEVTSFEGLKGEVNALYCDEESDTVYVGGNFKGSKSTNAMAWVEGDGWTNLPFAGFNGPVDAISKAPNGHIIFGGTFTGLGNASSPREPDGQVINLSTAKITAQNSASGSNGDPKNILCSKDSQRGTWLAQDNTPGVWDAKFGFRFEPTKLRLWNTRQDGRGTKIFRYTAMPNSIMNFTYIDPESGANRSCTSECPLSNDPDVEFQDFHFVNRVGMDHFQLLLSDWYGSGPGLDGVELFQDNILAYAIKEFNEPSCRSIDFPSAVTTTGPWRESPSLQSSSQYLTLEMGASVSADSSSVVFSPNIRESGNYSVNMYTPGCQPDGTCERRGRVNITGTMSPSQGDADFSTVLYQTNNFDKYDQIYFGYIDKTSDSFNPSVTLTPIPDTEISDQVAVAMRVGFTLINSTGGLNGLFDFDPSKEDFDTSDFEDSAVNELGSSFDHNTGVKSLVTSGKLTFIGGNFTSDKYENIVAIDSDDKVKRLDGGLNGQVFDMHANDTKLYVGGDFNNTLNSAVEGLNHVAVYDVEEDTWSPLGAGVDGRVTYVVPLQINITDDNPETVIALTGSFSQCNEFADSEAIPANGLAIWVPSQENWLQNLDGPVPSYSGVLTSAVMDLPNEEYMYAGSIAYAQVGAHGAATLDDEGLSQFPVTLQQESSSSNLNRRDVFDDNYSGVVTGLFHDGDNQDLTILAGHFTAQSSDGSTISNLVIIDGKDDDAVSGLGDAISADSTFLALGIAGSTLYAGGKVSGNVDETRVGGIVAYDLESKSFGVQPSAISGGNGTVAAISVRPDRESEVFIGGSYTKAGALDCPGICLYNANSMQWVRLGGDVGGDVYAMMWSSKKALVVAGDLKNGTERASLAIYKPDDEAWEGYPGADELPGAVEVMTPGSDDNDQLWVAGTTTDDGSVFLMKYNGESWLTAEHSLGSTTVIRNLQVFTITESHDESDLLGKKEVLMLTGSLELPGFGMASAAIFNGTTFQPYALTTSSNSNPGSIAKIFSQKDNFFSSGGNHLALGFIVLIGLAISLALILLLVVAGIVLDRLRKKREGYTPAPTSMFDRGSGMRRIPPQELLESLGKGRPGAPHI</sequence>
<dbReference type="InterPro" id="IPR011043">
    <property type="entry name" value="Gal_Oxase/kelch_b-propeller"/>
</dbReference>
<keyword evidence="1" id="KW-0812">Transmembrane</keyword>
<dbReference type="Pfam" id="PF20843">
    <property type="entry name" value="Rax2_3"/>
    <property type="match status" value="1"/>
</dbReference>
<dbReference type="OrthoDB" id="2503993at2759"/>
<dbReference type="InterPro" id="IPR024982">
    <property type="entry name" value="Rax2-like_C"/>
</dbReference>
<feature type="domain" description="Rax2-like second" evidence="3">
    <location>
        <begin position="232"/>
        <end position="375"/>
    </location>
</feature>
<dbReference type="Pfam" id="PF20842">
    <property type="entry name" value="Rax2_2"/>
    <property type="match status" value="1"/>
</dbReference>
<organism evidence="5 6">
    <name type="scientific">Hapsidospora chrysogenum (strain ATCC 11550 / CBS 779.69 / DSM 880 / IAM 14645 / JCM 23072 / IMI 49137)</name>
    <name type="common">Acremonium chrysogenum</name>
    <dbReference type="NCBI Taxonomy" id="857340"/>
    <lineage>
        <taxon>Eukaryota</taxon>
        <taxon>Fungi</taxon>
        <taxon>Dikarya</taxon>
        <taxon>Ascomycota</taxon>
        <taxon>Pezizomycotina</taxon>
        <taxon>Sordariomycetes</taxon>
        <taxon>Hypocreomycetidae</taxon>
        <taxon>Hypocreales</taxon>
        <taxon>Bionectriaceae</taxon>
        <taxon>Hapsidospora</taxon>
    </lineage>
</organism>
<evidence type="ECO:0000259" key="4">
    <source>
        <dbReference type="Pfam" id="PF20843"/>
    </source>
</evidence>
<comment type="caution">
    <text evidence="5">The sequence shown here is derived from an EMBL/GenBank/DDBJ whole genome shotgun (WGS) entry which is preliminary data.</text>
</comment>
<dbReference type="SUPFAM" id="SSF69322">
    <property type="entry name" value="Tricorn protease domain 2"/>
    <property type="match status" value="1"/>
</dbReference>
<proteinExistence type="predicted"/>
<keyword evidence="1" id="KW-1133">Transmembrane helix</keyword>
<reference evidence="6" key="1">
    <citation type="journal article" date="2014" name="Genome Announc.">
        <title>Genome sequence and annotation of Acremonium chrysogenum, producer of the beta-lactam antibiotic cephalosporin C.</title>
        <authorList>
            <person name="Terfehr D."/>
            <person name="Dahlmann T.A."/>
            <person name="Specht T."/>
            <person name="Zadra I."/>
            <person name="Kuernsteiner H."/>
            <person name="Kueck U."/>
        </authorList>
    </citation>
    <scope>NUCLEOTIDE SEQUENCE [LARGE SCALE GENOMIC DNA]</scope>
    <source>
        <strain evidence="6">ATCC 11550 / CBS 779.69 / DSM 880 / IAM 14645 / JCM 23072 / IMI 49137</strain>
    </source>
</reference>
<feature type="transmembrane region" description="Helical" evidence="1">
    <location>
        <begin position="1154"/>
        <end position="1181"/>
    </location>
</feature>
<evidence type="ECO:0000256" key="1">
    <source>
        <dbReference type="SAM" id="Phobius"/>
    </source>
</evidence>
<evidence type="ECO:0000313" key="5">
    <source>
        <dbReference type="EMBL" id="KFH48027.1"/>
    </source>
</evidence>
<dbReference type="InterPro" id="IPR048265">
    <property type="entry name" value="Rax2-like_third"/>
</dbReference>
<evidence type="ECO:0000259" key="2">
    <source>
        <dbReference type="Pfam" id="PF12768"/>
    </source>
</evidence>
<dbReference type="InterPro" id="IPR048266">
    <property type="entry name" value="Rax2-like_second"/>
</dbReference>
<protein>
    <submittedName>
        <fullName evidence="5">Polarized growth protein-like protein</fullName>
    </submittedName>
</protein>
<feature type="domain" description="Rax2-like third" evidence="4">
    <location>
        <begin position="387"/>
        <end position="546"/>
    </location>
</feature>
<feature type="domain" description="Rax2-like C-terminal" evidence="2">
    <location>
        <begin position="900"/>
        <end position="1148"/>
    </location>
</feature>
<keyword evidence="6" id="KW-1185">Reference proteome</keyword>
<dbReference type="STRING" id="857340.A0A086TF95"/>
<dbReference type="SUPFAM" id="SSF50965">
    <property type="entry name" value="Galactose oxidase, central domain"/>
    <property type="match status" value="2"/>
</dbReference>
<dbReference type="PANTHER" id="PTHR31778">
    <property type="entry name" value="BUD SITE SELECTION PROTEIN RAX2"/>
    <property type="match status" value="1"/>
</dbReference>
<name>A0A086TF95_HAPC1</name>
<dbReference type="Proteomes" id="UP000029964">
    <property type="component" value="Unassembled WGS sequence"/>
</dbReference>